<sequence length="109" mass="12037">MPNQGQQDSKVLSPRALAHVVLRTSNFKPMVAFYKAFLGAHATFENEFLSFLTYDGEHHRIAIGNVSGTSEQAPTSAGLEHLAFPFIICKIFFQRIHSGKLEESSLSGL</sequence>
<evidence type="ECO:0008006" key="3">
    <source>
        <dbReference type="Google" id="ProtNLM"/>
    </source>
</evidence>
<accession>A0AA35QBW4</accession>
<gene>
    <name evidence="1" type="ORF">CCHLO57077_00018209</name>
</gene>
<comment type="caution">
    <text evidence="1">The sequence shown here is derived from an EMBL/GenBank/DDBJ whole genome shotgun (WGS) entry which is preliminary data.</text>
</comment>
<dbReference type="AlphaFoldDB" id="A0AA35QBW4"/>
<dbReference type="Proteomes" id="UP001160390">
    <property type="component" value="Unassembled WGS sequence"/>
</dbReference>
<keyword evidence="2" id="KW-1185">Reference proteome</keyword>
<protein>
    <recommendedName>
        <fullName evidence="3">VOC domain-containing protein</fullName>
    </recommendedName>
</protein>
<dbReference type="EMBL" id="CABFNP030001315">
    <property type="protein sequence ID" value="CAI6099151.1"/>
    <property type="molecule type" value="Genomic_DNA"/>
</dbReference>
<dbReference type="SUPFAM" id="SSF54593">
    <property type="entry name" value="Glyoxalase/Bleomycin resistance protein/Dihydroxybiphenyl dioxygenase"/>
    <property type="match status" value="1"/>
</dbReference>
<organism evidence="1 2">
    <name type="scientific">Clonostachys chloroleuca</name>
    <dbReference type="NCBI Taxonomy" id="1926264"/>
    <lineage>
        <taxon>Eukaryota</taxon>
        <taxon>Fungi</taxon>
        <taxon>Dikarya</taxon>
        <taxon>Ascomycota</taxon>
        <taxon>Pezizomycotina</taxon>
        <taxon>Sordariomycetes</taxon>
        <taxon>Hypocreomycetidae</taxon>
        <taxon>Hypocreales</taxon>
        <taxon>Bionectriaceae</taxon>
        <taxon>Clonostachys</taxon>
    </lineage>
</organism>
<evidence type="ECO:0000313" key="2">
    <source>
        <dbReference type="Proteomes" id="UP001160390"/>
    </source>
</evidence>
<dbReference type="Gene3D" id="3.10.180.10">
    <property type="entry name" value="2,3-Dihydroxybiphenyl 1,2-Dioxygenase, domain 1"/>
    <property type="match status" value="1"/>
</dbReference>
<reference evidence="1" key="1">
    <citation type="submission" date="2023-01" db="EMBL/GenBank/DDBJ databases">
        <authorList>
            <person name="Piombo E."/>
        </authorList>
    </citation>
    <scope>NUCLEOTIDE SEQUENCE</scope>
</reference>
<dbReference type="InterPro" id="IPR029068">
    <property type="entry name" value="Glyas_Bleomycin-R_OHBP_Dase"/>
</dbReference>
<evidence type="ECO:0000313" key="1">
    <source>
        <dbReference type="EMBL" id="CAI6099151.1"/>
    </source>
</evidence>
<proteinExistence type="predicted"/>
<name>A0AA35QBW4_9HYPO</name>